<accession>A0A0K2TA06</accession>
<evidence type="ECO:0000313" key="1">
    <source>
        <dbReference type="EMBL" id="CDW22655.1"/>
    </source>
</evidence>
<name>A0A0K2TA06_LEPSM</name>
<dbReference type="AlphaFoldDB" id="A0A0K2TA06"/>
<sequence length="105" mass="12472">MKGEKVLNILLSLMENHGIFVRRKVVSHYDVNAILFQISWNREIEYNEYKQSFLVQGYDKYRNRQFLICHWETVCTESGIWQGTVIFVIFVMIISKIGQTTHLVD</sequence>
<proteinExistence type="predicted"/>
<protein>
    <submittedName>
        <fullName evidence="1">Uncharacterized protein</fullName>
    </submittedName>
</protein>
<organism evidence="1">
    <name type="scientific">Lepeophtheirus salmonis</name>
    <name type="common">Salmon louse</name>
    <name type="synonym">Caligus salmonis</name>
    <dbReference type="NCBI Taxonomy" id="72036"/>
    <lineage>
        <taxon>Eukaryota</taxon>
        <taxon>Metazoa</taxon>
        <taxon>Ecdysozoa</taxon>
        <taxon>Arthropoda</taxon>
        <taxon>Crustacea</taxon>
        <taxon>Multicrustacea</taxon>
        <taxon>Hexanauplia</taxon>
        <taxon>Copepoda</taxon>
        <taxon>Siphonostomatoida</taxon>
        <taxon>Caligidae</taxon>
        <taxon>Lepeophtheirus</taxon>
    </lineage>
</organism>
<dbReference type="EMBL" id="HACA01005294">
    <property type="protein sequence ID" value="CDW22655.1"/>
    <property type="molecule type" value="Transcribed_RNA"/>
</dbReference>
<reference evidence="1" key="1">
    <citation type="submission" date="2014-05" db="EMBL/GenBank/DDBJ databases">
        <authorList>
            <person name="Chronopoulou M."/>
        </authorList>
    </citation>
    <scope>NUCLEOTIDE SEQUENCE</scope>
    <source>
        <tissue evidence="1">Whole organism</tissue>
    </source>
</reference>